<comment type="caution">
    <text evidence="1">The sequence shown here is derived from an EMBL/GenBank/DDBJ whole genome shotgun (WGS) entry which is preliminary data.</text>
</comment>
<proteinExistence type="predicted"/>
<evidence type="ECO:0000313" key="1">
    <source>
        <dbReference type="EMBL" id="KAF2590519.1"/>
    </source>
</evidence>
<protein>
    <submittedName>
        <fullName evidence="1">Uncharacterized protein</fullName>
    </submittedName>
</protein>
<dbReference type="EMBL" id="QGKY02000190">
    <property type="protein sequence ID" value="KAF2590519.1"/>
    <property type="molecule type" value="Genomic_DNA"/>
</dbReference>
<accession>A0A8S9K8P5</accession>
<sequence length="241" mass="27694">MTPSSSFLVTDSIPEAEATNIEETDSCLVTDCDHDDDDNDHDDSFLAQEALHYEETILETLLIERSESILKVESKPEDRGRYYTMVIDCFHQQRTTLNHQSFGIDVVEAWNKRQYYVRSYMSLKGDFLDWYNFEMERRPFSDWFESKRRLCARFGRVKSTAYEVGHCWMGIDDVALAVGSRLESVGFYYELLSQLVYEPSIKGSINWCGEPFDRCDGDGELGSLNATVTVSSIRRNGEDGS</sequence>
<name>A0A8S9K8P5_BRACR</name>
<gene>
    <name evidence="1" type="ORF">F2Q70_00038126</name>
</gene>
<dbReference type="AlphaFoldDB" id="A0A8S9K8P5"/>
<organism evidence="1">
    <name type="scientific">Brassica cretica</name>
    <name type="common">Mustard</name>
    <dbReference type="NCBI Taxonomy" id="69181"/>
    <lineage>
        <taxon>Eukaryota</taxon>
        <taxon>Viridiplantae</taxon>
        <taxon>Streptophyta</taxon>
        <taxon>Embryophyta</taxon>
        <taxon>Tracheophyta</taxon>
        <taxon>Spermatophyta</taxon>
        <taxon>Magnoliopsida</taxon>
        <taxon>eudicotyledons</taxon>
        <taxon>Gunneridae</taxon>
        <taxon>Pentapetalae</taxon>
        <taxon>rosids</taxon>
        <taxon>malvids</taxon>
        <taxon>Brassicales</taxon>
        <taxon>Brassicaceae</taxon>
        <taxon>Brassiceae</taxon>
        <taxon>Brassica</taxon>
    </lineage>
</organism>
<reference evidence="1" key="1">
    <citation type="submission" date="2019-12" db="EMBL/GenBank/DDBJ databases">
        <title>Genome sequencing and annotation of Brassica cretica.</title>
        <authorList>
            <person name="Studholme D.J."/>
            <person name="Sarris P.F."/>
        </authorList>
    </citation>
    <scope>NUCLEOTIDE SEQUENCE</scope>
    <source>
        <strain evidence="1">PFS-102/07</strain>
        <tissue evidence="1">Leaf</tissue>
    </source>
</reference>